<sequence length="419" mass="45077">MQMIRPSEPIIIVGAGQAGVRAALALREQGYDGSLLLIGDEPQLPYERPPLSKQVLLGSREPDQCTIGGADLFMEQDIRLLTGVRVERIRREISSIALDDGATLAYSKLLLATGGRVRTVTVQGAGLAGVHYLRTIEDALQLKAQLLPGQRVVVVGGGFIGLEVAASARTLGCSVTVLEAGERLAARALPPQLSEKLLQLHRARGVDVQLQSRIEAFAGTTVVQGVALEDGRNVPCDIIVVGIGIAPNVELAVEAGLAVVNGIRVNHRLQTSDEHIYAVGDVCEFPSALTGRTMRLETWRNAEEQGKHAARTLLGHDENFSALPWFWSDQFDYSLQIAGEPHMAAHCIERPLTDDGLLIFFLNEQQQLVAACGWGRGNSIAKDIKIAEILIKARRTIAHEALADPAIGLKSLLKGTSDA</sequence>
<accession>A0A127Q0F7</accession>
<dbReference type="InterPro" id="IPR036188">
    <property type="entry name" value="FAD/NAD-bd_sf"/>
</dbReference>
<organism evidence="7 8">
    <name type="scientific">Collimonas pratensis</name>
    <dbReference type="NCBI Taxonomy" id="279113"/>
    <lineage>
        <taxon>Bacteria</taxon>
        <taxon>Pseudomonadati</taxon>
        <taxon>Pseudomonadota</taxon>
        <taxon>Betaproteobacteria</taxon>
        <taxon>Burkholderiales</taxon>
        <taxon>Oxalobacteraceae</taxon>
        <taxon>Collimonas</taxon>
    </lineage>
</organism>
<dbReference type="GO" id="GO:0016651">
    <property type="term" value="F:oxidoreductase activity, acting on NAD(P)H"/>
    <property type="evidence" value="ECO:0007669"/>
    <property type="project" value="TreeGrafter"/>
</dbReference>
<keyword evidence="4" id="KW-0560">Oxidoreductase</keyword>
<keyword evidence="2" id="KW-0285">Flavoprotein</keyword>
<dbReference type="PRINTS" id="PR00368">
    <property type="entry name" value="FADPNR"/>
</dbReference>
<dbReference type="InterPro" id="IPR023753">
    <property type="entry name" value="FAD/NAD-binding_dom"/>
</dbReference>
<dbReference type="SUPFAM" id="SSF55424">
    <property type="entry name" value="FAD/NAD-linked reductases, dimerisation (C-terminal) domain"/>
    <property type="match status" value="1"/>
</dbReference>
<name>A0A127Q0F7_9BURK</name>
<dbReference type="PANTHER" id="PTHR43557:SF2">
    <property type="entry name" value="RIESKE DOMAIN-CONTAINING PROTEIN-RELATED"/>
    <property type="match status" value="1"/>
</dbReference>
<evidence type="ECO:0000256" key="3">
    <source>
        <dbReference type="ARBA" id="ARBA00022827"/>
    </source>
</evidence>
<dbReference type="AlphaFoldDB" id="A0A127Q0F7"/>
<dbReference type="GO" id="GO:0005737">
    <property type="term" value="C:cytoplasm"/>
    <property type="evidence" value="ECO:0007669"/>
    <property type="project" value="TreeGrafter"/>
</dbReference>
<evidence type="ECO:0000313" key="8">
    <source>
        <dbReference type="Proteomes" id="UP000074561"/>
    </source>
</evidence>
<dbReference type="Proteomes" id="UP000074561">
    <property type="component" value="Chromosome"/>
</dbReference>
<evidence type="ECO:0000256" key="4">
    <source>
        <dbReference type="ARBA" id="ARBA00023002"/>
    </source>
</evidence>
<dbReference type="Gene3D" id="3.50.50.60">
    <property type="entry name" value="FAD/NAD(P)-binding domain"/>
    <property type="match status" value="2"/>
</dbReference>
<dbReference type="InterPro" id="IPR028202">
    <property type="entry name" value="Reductase_C"/>
</dbReference>
<gene>
    <name evidence="7" type="ORF">CPter91_1101</name>
</gene>
<dbReference type="STRING" id="279113.CPter91_1101"/>
<dbReference type="PRINTS" id="PR00411">
    <property type="entry name" value="PNDRDTASEI"/>
</dbReference>
<feature type="domain" description="Reductase C-terminal" evidence="6">
    <location>
        <begin position="325"/>
        <end position="413"/>
    </location>
</feature>
<dbReference type="SUPFAM" id="SSF51905">
    <property type="entry name" value="FAD/NAD(P)-binding domain"/>
    <property type="match status" value="2"/>
</dbReference>
<evidence type="ECO:0000256" key="2">
    <source>
        <dbReference type="ARBA" id="ARBA00022630"/>
    </source>
</evidence>
<evidence type="ECO:0000259" key="5">
    <source>
        <dbReference type="Pfam" id="PF07992"/>
    </source>
</evidence>
<keyword evidence="3" id="KW-0274">FAD</keyword>
<evidence type="ECO:0000313" key="7">
    <source>
        <dbReference type="EMBL" id="AMP03486.1"/>
    </source>
</evidence>
<dbReference type="Pfam" id="PF14759">
    <property type="entry name" value="Reductase_C"/>
    <property type="match status" value="1"/>
</dbReference>
<feature type="domain" description="FAD/NAD(P)-binding" evidence="5">
    <location>
        <begin position="10"/>
        <end position="306"/>
    </location>
</feature>
<dbReference type="Pfam" id="PF07992">
    <property type="entry name" value="Pyr_redox_2"/>
    <property type="match status" value="1"/>
</dbReference>
<dbReference type="PATRIC" id="fig|279113.9.peg.1095"/>
<evidence type="ECO:0000259" key="6">
    <source>
        <dbReference type="Pfam" id="PF14759"/>
    </source>
</evidence>
<dbReference type="PANTHER" id="PTHR43557">
    <property type="entry name" value="APOPTOSIS-INDUCING FACTOR 1"/>
    <property type="match status" value="1"/>
</dbReference>
<dbReference type="Gene3D" id="3.30.390.30">
    <property type="match status" value="1"/>
</dbReference>
<comment type="cofactor">
    <cofactor evidence="1">
        <name>FAD</name>
        <dbReference type="ChEBI" id="CHEBI:57692"/>
    </cofactor>
</comment>
<dbReference type="KEGG" id="cpra:CPter91_1101"/>
<dbReference type="EMBL" id="CP013234">
    <property type="protein sequence ID" value="AMP03486.1"/>
    <property type="molecule type" value="Genomic_DNA"/>
</dbReference>
<reference evidence="7 8" key="1">
    <citation type="submission" date="2015-11" db="EMBL/GenBank/DDBJ databases">
        <title>Exploring the genomic traits of fungus-feeding bacterial genus Collimonas.</title>
        <authorList>
            <person name="Song C."/>
            <person name="Schmidt R."/>
            <person name="de Jager V."/>
            <person name="Krzyzanowska D."/>
            <person name="Jongedijk E."/>
            <person name="Cankar K."/>
            <person name="Beekwilder J."/>
            <person name="van Veen A."/>
            <person name="de Boer W."/>
            <person name="van Veen J.A."/>
            <person name="Garbeva P."/>
        </authorList>
    </citation>
    <scope>NUCLEOTIDE SEQUENCE [LARGE SCALE GENOMIC DNA]</scope>
    <source>
        <strain evidence="7 8">Ter91</strain>
    </source>
</reference>
<protein>
    <submittedName>
        <fullName evidence="7">Pyridine nucleotide-disulfide oxidoreductase family protein</fullName>
    </submittedName>
</protein>
<dbReference type="InterPro" id="IPR016156">
    <property type="entry name" value="FAD/NAD-linked_Rdtase_dimer_sf"/>
</dbReference>
<evidence type="ECO:0000256" key="1">
    <source>
        <dbReference type="ARBA" id="ARBA00001974"/>
    </source>
</evidence>
<proteinExistence type="predicted"/>
<dbReference type="InterPro" id="IPR050446">
    <property type="entry name" value="FAD-oxidoreductase/Apoptosis"/>
</dbReference>